<sequence length="428" mass="47783">MIALKNINIKAAGAWLLAALLLTGFWHYTDPARKTSEKGQVLIRFWNGFTGPDGRSIIKLAETFNKQNPDVKVLVQRMDWGTYYNKLFVAGLGGRAPEVFILHATMVPRFKEAGFLSPLETDPALADDIDERVWSSVFHDGRQWAVPLDILPMGMFCNRTLFREAGLTNQLGEVLIPTNRKEVLDAMRRLTKDTDGDGKTDQWGHVISWVRLNWQSIVAQMDGKLVSADGKTCTVDAPENVAAMQFFIDLVEKEKVCPKPEGFDSWVGFLQGKVGIVFEGIWMLPELQKSDLDFQGAAFPTLGKHPGVWGDSHVMCLAAQIPAREKEAALRFMIFLSDNSLEWAKNGPIPVRKSIRATPEFQAMETQSAFAERIPDLEYSPMVPYKLELDAELDIAAERAIRRSVSPLEAFSQAGSNIQKVIERGGAE</sequence>
<evidence type="ECO:0000256" key="1">
    <source>
        <dbReference type="ARBA" id="ARBA00004418"/>
    </source>
</evidence>
<dbReference type="PANTHER" id="PTHR43649:SF12">
    <property type="entry name" value="DIACETYLCHITOBIOSE BINDING PROTEIN DASA"/>
    <property type="match status" value="1"/>
</dbReference>
<keyword evidence="4" id="KW-1185">Reference proteome</keyword>
<dbReference type="Pfam" id="PF01547">
    <property type="entry name" value="SBP_bac_1"/>
    <property type="match status" value="1"/>
</dbReference>
<proteinExistence type="inferred from homology"/>
<dbReference type="AlphaFoldDB" id="A0A6C2TZP1"/>
<dbReference type="Proteomes" id="UP000366872">
    <property type="component" value="Unassembled WGS sequence"/>
</dbReference>
<evidence type="ECO:0000313" key="3">
    <source>
        <dbReference type="EMBL" id="VGO13087.1"/>
    </source>
</evidence>
<accession>A0A6C2TZP1</accession>
<reference evidence="3 4" key="1">
    <citation type="submission" date="2019-04" db="EMBL/GenBank/DDBJ databases">
        <authorList>
            <person name="Van Vliet M D."/>
        </authorList>
    </citation>
    <scope>NUCLEOTIDE SEQUENCE [LARGE SCALE GENOMIC DNA]</scope>
    <source>
        <strain evidence="3 4">F1</strain>
    </source>
</reference>
<dbReference type="Gene3D" id="3.40.190.10">
    <property type="entry name" value="Periplasmic binding protein-like II"/>
    <property type="match status" value="2"/>
</dbReference>
<dbReference type="InterPro" id="IPR006059">
    <property type="entry name" value="SBP"/>
</dbReference>
<name>A0A6C2TZP1_PONDE</name>
<dbReference type="EMBL" id="CAAHFG010000001">
    <property type="protein sequence ID" value="VGO13087.1"/>
    <property type="molecule type" value="Genomic_DNA"/>
</dbReference>
<comment type="subcellular location">
    <subcellularLocation>
        <location evidence="1">Periplasm</location>
    </subcellularLocation>
</comment>
<gene>
    <name evidence="3" type="ORF">PDESU_01641</name>
</gene>
<dbReference type="InterPro" id="IPR050490">
    <property type="entry name" value="Bact_solute-bd_prot1"/>
</dbReference>
<dbReference type="PANTHER" id="PTHR43649">
    <property type="entry name" value="ARABINOSE-BINDING PROTEIN-RELATED"/>
    <property type="match status" value="1"/>
</dbReference>
<protein>
    <submittedName>
        <fullName evidence="3">Uncharacterized protein</fullName>
    </submittedName>
</protein>
<dbReference type="GO" id="GO:0042597">
    <property type="term" value="C:periplasmic space"/>
    <property type="evidence" value="ECO:0007669"/>
    <property type="project" value="UniProtKB-SubCell"/>
</dbReference>
<comment type="similarity">
    <text evidence="2">Belongs to the bacterial solute-binding protein 1 family.</text>
</comment>
<evidence type="ECO:0000256" key="2">
    <source>
        <dbReference type="ARBA" id="ARBA00008520"/>
    </source>
</evidence>
<dbReference type="SUPFAM" id="SSF53850">
    <property type="entry name" value="Periplasmic binding protein-like II"/>
    <property type="match status" value="1"/>
</dbReference>
<evidence type="ECO:0000313" key="4">
    <source>
        <dbReference type="Proteomes" id="UP000366872"/>
    </source>
</evidence>
<dbReference type="RefSeq" id="WP_136078698.1">
    <property type="nucleotide sequence ID" value="NZ_CAAHFG010000001.1"/>
</dbReference>
<organism evidence="3 4">
    <name type="scientific">Pontiella desulfatans</name>
    <dbReference type="NCBI Taxonomy" id="2750659"/>
    <lineage>
        <taxon>Bacteria</taxon>
        <taxon>Pseudomonadati</taxon>
        <taxon>Kiritimatiellota</taxon>
        <taxon>Kiritimatiellia</taxon>
        <taxon>Kiritimatiellales</taxon>
        <taxon>Pontiellaceae</taxon>
        <taxon>Pontiella</taxon>
    </lineage>
</organism>